<keyword evidence="2" id="KW-1185">Reference proteome</keyword>
<name>A0AAD5YFB7_9APHY</name>
<sequence>MATRFHAHDLSRDPSLYNKFVSEMYFDSHQDSRGQDIGGRRKLQLLQEGDTRQLPKLEQSLGLSQLIIDLFDLCRSHYAAMSSQIAEWQADAKEKLEPIKELAFVGWSSVRRPTKGKTGLDSRITVSADTESKNISEERSGELVLNIHEAMYEVLDRAQDKAMYVIIGSDTQAPEPAVRISKASAKLRLE</sequence>
<accession>A0AAD5YFB7</accession>
<organism evidence="1 2">
    <name type="scientific">Meripilus lineatus</name>
    <dbReference type="NCBI Taxonomy" id="2056292"/>
    <lineage>
        <taxon>Eukaryota</taxon>
        <taxon>Fungi</taxon>
        <taxon>Dikarya</taxon>
        <taxon>Basidiomycota</taxon>
        <taxon>Agaricomycotina</taxon>
        <taxon>Agaricomycetes</taxon>
        <taxon>Polyporales</taxon>
        <taxon>Meripilaceae</taxon>
        <taxon>Meripilus</taxon>
    </lineage>
</organism>
<proteinExistence type="predicted"/>
<reference evidence="1" key="1">
    <citation type="submission" date="2022-07" db="EMBL/GenBank/DDBJ databases">
        <title>Genome Sequence of Physisporinus lineatus.</title>
        <authorList>
            <person name="Buettner E."/>
        </authorList>
    </citation>
    <scope>NUCLEOTIDE SEQUENCE</scope>
    <source>
        <strain evidence="1">VT162</strain>
    </source>
</reference>
<protein>
    <submittedName>
        <fullName evidence="1">Uncharacterized protein</fullName>
    </submittedName>
</protein>
<dbReference type="EMBL" id="JANAWD010000465">
    <property type="protein sequence ID" value="KAJ3479064.1"/>
    <property type="molecule type" value="Genomic_DNA"/>
</dbReference>
<evidence type="ECO:0000313" key="1">
    <source>
        <dbReference type="EMBL" id="KAJ3479064.1"/>
    </source>
</evidence>
<comment type="caution">
    <text evidence="1">The sequence shown here is derived from an EMBL/GenBank/DDBJ whole genome shotgun (WGS) entry which is preliminary data.</text>
</comment>
<gene>
    <name evidence="1" type="ORF">NLI96_g9327</name>
</gene>
<evidence type="ECO:0000313" key="2">
    <source>
        <dbReference type="Proteomes" id="UP001212997"/>
    </source>
</evidence>
<dbReference type="AlphaFoldDB" id="A0AAD5YFB7"/>
<dbReference type="Proteomes" id="UP001212997">
    <property type="component" value="Unassembled WGS sequence"/>
</dbReference>